<dbReference type="Gene3D" id="1.10.10.10">
    <property type="entry name" value="Winged helix-like DNA-binding domain superfamily/Winged helix DNA-binding domain"/>
    <property type="match status" value="2"/>
</dbReference>
<evidence type="ECO:0000259" key="8">
    <source>
        <dbReference type="PROSITE" id="PS00715"/>
    </source>
</evidence>
<dbReference type="GO" id="GO:1903865">
    <property type="term" value="C:sigma factor antagonist complex"/>
    <property type="evidence" value="ECO:0000318"/>
    <property type="project" value="GO_Central"/>
</dbReference>
<evidence type="ECO:0000256" key="1">
    <source>
        <dbReference type="ARBA" id="ARBA00007788"/>
    </source>
</evidence>
<dbReference type="InterPro" id="IPR016262">
    <property type="entry name" value="RNA_pol_sigma_SigB/C/D/F"/>
</dbReference>
<dbReference type="InterPro" id="IPR007630">
    <property type="entry name" value="RNA_pol_sigma70_r4"/>
</dbReference>
<sequence>MEAAASKMLSSSSLSLPPRTQLKQSPPPPSALKFCEPSAPAHSSMLATTLAQHFPTSVLIQEQRRESKPLLQTIKDEKTSQIGADSSTHEVDPTSSDEYLKEFQCQLLQWPGLWYMLPSSHTREKPLSPLTTTQPVPNGSKKLMDVEMQQVLDLAKKALSASKEAASLADDGESLGVDLDNSITSSLGSRHQTELQTKKVKFVKSTRHQERQSKRRKGTKSNVVIRETKNSTKPELEKKTSYKDSNLHDPLRMFLARPVTRELLTSKEELQLIVHIKAGMRLEEARSRFHDQFNREPTLVEWAEAANLSSHELKSQLHLGNSSREKLICANLRMVVYIAKQYRGRGLDLQDLLQEGSMGLMRSVQKFKPQAGCRFATYAYWWIRQSIRRAIFQNSKLIRLPEGVYNLLYKVSEAKRVCIREGNHDPSQKQIAEQAGMTLEKLQKLRSVQKITLSLQKPIYPNDTTTYEEITPDTTIDSPDTSVSKQVMRNHISNLLSVLNPKERKVIRLRYGIGGEVRKSLADIGIILGVSKERIRQLESRSLFKLKQYSESQGLDAYKDLLI</sequence>
<evidence type="ECO:0000256" key="4">
    <source>
        <dbReference type="ARBA" id="ARBA00023125"/>
    </source>
</evidence>
<dbReference type="PIRSF" id="PIRSF000767">
    <property type="entry name" value="RNA_pol_sigma_SigB/C/D"/>
    <property type="match status" value="1"/>
</dbReference>
<comment type="caution">
    <text evidence="10">The sequence shown here is derived from an EMBL/GenBank/DDBJ whole genome shotgun (WGS) entry which is preliminary data.</text>
</comment>
<accession>A0A9R1XA02</accession>
<dbReference type="InterPro" id="IPR013324">
    <property type="entry name" value="RNA_pol_sigma_r3/r4-like"/>
</dbReference>
<evidence type="ECO:0000256" key="7">
    <source>
        <dbReference type="SAM" id="MobiDB-lite"/>
    </source>
</evidence>
<comment type="similarity">
    <text evidence="1 6">Belongs to the sigma-70 factor family.</text>
</comment>
<protein>
    <recommendedName>
        <fullName evidence="6">RNA polymerase sigma factor</fullName>
    </recommendedName>
</protein>
<dbReference type="InterPro" id="IPR007624">
    <property type="entry name" value="RNA_pol_sigma70_r3"/>
</dbReference>
<evidence type="ECO:0000313" key="10">
    <source>
        <dbReference type="EMBL" id="KAJ0200942.1"/>
    </source>
</evidence>
<dbReference type="PROSITE" id="PS00715">
    <property type="entry name" value="SIGMA70_1"/>
    <property type="match status" value="1"/>
</dbReference>
<evidence type="ECO:0000256" key="3">
    <source>
        <dbReference type="ARBA" id="ARBA00023082"/>
    </source>
</evidence>
<dbReference type="Gene3D" id="1.20.120.1810">
    <property type="match status" value="1"/>
</dbReference>
<evidence type="ECO:0000259" key="9">
    <source>
        <dbReference type="PROSITE" id="PS00716"/>
    </source>
</evidence>
<dbReference type="Pfam" id="PF04545">
    <property type="entry name" value="Sigma70_r4"/>
    <property type="match status" value="1"/>
</dbReference>
<feature type="region of interest" description="Disordered" evidence="7">
    <location>
        <begin position="1"/>
        <end position="31"/>
    </location>
</feature>
<dbReference type="EMBL" id="NBSK02000006">
    <property type="protein sequence ID" value="KAJ0200942.1"/>
    <property type="molecule type" value="Genomic_DNA"/>
</dbReference>
<dbReference type="PRINTS" id="PR00046">
    <property type="entry name" value="SIGMA70FCT"/>
</dbReference>
<dbReference type="SUPFAM" id="SSF88659">
    <property type="entry name" value="Sigma3 and sigma4 domains of RNA polymerase sigma factors"/>
    <property type="match status" value="2"/>
</dbReference>
<dbReference type="GO" id="GO:0003899">
    <property type="term" value="F:DNA-directed RNA polymerase activity"/>
    <property type="evidence" value="ECO:0000318"/>
    <property type="project" value="GO_Central"/>
</dbReference>
<feature type="compositionally biased region" description="Basic and acidic residues" evidence="7">
    <location>
        <begin position="226"/>
        <end position="238"/>
    </location>
</feature>
<dbReference type="AlphaFoldDB" id="A0A9R1XA02"/>
<keyword evidence="5 6" id="KW-0804">Transcription</keyword>
<dbReference type="SUPFAM" id="SSF88946">
    <property type="entry name" value="Sigma2 domain of RNA polymerase sigma factors"/>
    <property type="match status" value="1"/>
</dbReference>
<dbReference type="GO" id="GO:0006355">
    <property type="term" value="P:regulation of DNA-templated transcription"/>
    <property type="evidence" value="ECO:0000318"/>
    <property type="project" value="GO_Central"/>
</dbReference>
<dbReference type="PANTHER" id="PTHR30603:SF45">
    <property type="entry name" value="RNA POLYMERASE SIGMA FACTOR SIGF, CHLOROPLASTIC"/>
    <property type="match status" value="1"/>
</dbReference>
<feature type="region of interest" description="Disordered" evidence="7">
    <location>
        <begin position="202"/>
        <end position="238"/>
    </location>
</feature>
<keyword evidence="4 6" id="KW-0238">DNA-binding</keyword>
<dbReference type="InterPro" id="IPR036388">
    <property type="entry name" value="WH-like_DNA-bd_sf"/>
</dbReference>
<name>A0A9R1XA02_LACSA</name>
<dbReference type="PROSITE" id="PS00716">
    <property type="entry name" value="SIGMA70_2"/>
    <property type="match status" value="1"/>
</dbReference>
<dbReference type="InterPro" id="IPR014284">
    <property type="entry name" value="RNA_pol_sigma-70_dom"/>
</dbReference>
<dbReference type="GO" id="GO:0071482">
    <property type="term" value="P:cellular response to light stimulus"/>
    <property type="evidence" value="ECO:0007669"/>
    <property type="project" value="UniProtKB-ARBA"/>
</dbReference>
<evidence type="ECO:0000313" key="11">
    <source>
        <dbReference type="Proteomes" id="UP000235145"/>
    </source>
</evidence>
<proteinExistence type="inferred from homology"/>
<gene>
    <name evidence="10" type="ORF">LSAT_V11C600309790</name>
</gene>
<dbReference type="Pfam" id="PF04539">
    <property type="entry name" value="Sigma70_r3"/>
    <property type="match status" value="1"/>
</dbReference>
<keyword evidence="6" id="KW-0934">Plastid</keyword>
<evidence type="ECO:0000256" key="2">
    <source>
        <dbReference type="ARBA" id="ARBA00023015"/>
    </source>
</evidence>
<dbReference type="OrthoDB" id="206108at2759"/>
<dbReference type="NCBIfam" id="TIGR02937">
    <property type="entry name" value="sigma70-ECF"/>
    <property type="match status" value="1"/>
</dbReference>
<dbReference type="InterPro" id="IPR050239">
    <property type="entry name" value="Sigma-70_RNA_pol_init_factors"/>
</dbReference>
<keyword evidence="11" id="KW-1185">Reference proteome</keyword>
<dbReference type="PANTHER" id="PTHR30603">
    <property type="entry name" value="RNA POLYMERASE SIGMA FACTOR RPO"/>
    <property type="match status" value="1"/>
</dbReference>
<dbReference type="Proteomes" id="UP000235145">
    <property type="component" value="Unassembled WGS sequence"/>
</dbReference>
<organism evidence="10 11">
    <name type="scientific">Lactuca sativa</name>
    <name type="common">Garden lettuce</name>
    <dbReference type="NCBI Taxonomy" id="4236"/>
    <lineage>
        <taxon>Eukaryota</taxon>
        <taxon>Viridiplantae</taxon>
        <taxon>Streptophyta</taxon>
        <taxon>Embryophyta</taxon>
        <taxon>Tracheophyta</taxon>
        <taxon>Spermatophyta</taxon>
        <taxon>Magnoliopsida</taxon>
        <taxon>eudicotyledons</taxon>
        <taxon>Gunneridae</taxon>
        <taxon>Pentapetalae</taxon>
        <taxon>asterids</taxon>
        <taxon>campanulids</taxon>
        <taxon>Asterales</taxon>
        <taxon>Asteraceae</taxon>
        <taxon>Cichorioideae</taxon>
        <taxon>Cichorieae</taxon>
        <taxon>Lactucinae</taxon>
        <taxon>Lactuca</taxon>
    </lineage>
</organism>
<feature type="region of interest" description="Disordered" evidence="7">
    <location>
        <begin position="72"/>
        <end position="95"/>
    </location>
</feature>
<keyword evidence="2 6" id="KW-0805">Transcription regulation</keyword>
<dbReference type="InterPro" id="IPR000943">
    <property type="entry name" value="RNA_pol_sigma70"/>
</dbReference>
<evidence type="ECO:0000256" key="5">
    <source>
        <dbReference type="ARBA" id="ARBA00023163"/>
    </source>
</evidence>
<keyword evidence="6" id="KW-0150">Chloroplast</keyword>
<comment type="subcellular location">
    <subcellularLocation>
        <location evidence="6">Plastid</location>
        <location evidence="6">Chloroplast</location>
    </subcellularLocation>
</comment>
<comment type="function">
    <text evidence="6">Sigma factors are initiation factors that promote the attachment of plastid-encoded RNA polymerase (PEP) to specific initiation sites and are then released.</text>
</comment>
<dbReference type="CDD" id="cd06171">
    <property type="entry name" value="Sigma70_r4"/>
    <property type="match status" value="1"/>
</dbReference>
<feature type="domain" description="RNA polymerase sigma-70" evidence="8">
    <location>
        <begin position="351"/>
        <end position="364"/>
    </location>
</feature>
<reference evidence="10 11" key="1">
    <citation type="journal article" date="2017" name="Nat. Commun.">
        <title>Genome assembly with in vitro proximity ligation data and whole-genome triplication in lettuce.</title>
        <authorList>
            <person name="Reyes-Chin-Wo S."/>
            <person name="Wang Z."/>
            <person name="Yang X."/>
            <person name="Kozik A."/>
            <person name="Arikit S."/>
            <person name="Song C."/>
            <person name="Xia L."/>
            <person name="Froenicke L."/>
            <person name="Lavelle D.O."/>
            <person name="Truco M.J."/>
            <person name="Xia R."/>
            <person name="Zhu S."/>
            <person name="Xu C."/>
            <person name="Xu H."/>
            <person name="Xu X."/>
            <person name="Cox K."/>
            <person name="Korf I."/>
            <person name="Meyers B.C."/>
            <person name="Michelmore R.W."/>
        </authorList>
    </citation>
    <scope>NUCLEOTIDE SEQUENCE [LARGE SCALE GENOMIC DNA]</scope>
    <source>
        <strain evidence="11">cv. Salinas</strain>
        <tissue evidence="10">Seedlings</tissue>
    </source>
</reference>
<dbReference type="GO" id="GO:0006352">
    <property type="term" value="P:DNA-templated transcription initiation"/>
    <property type="evidence" value="ECO:0007669"/>
    <property type="project" value="UniProtKB-UniRule"/>
</dbReference>
<evidence type="ECO:0000256" key="6">
    <source>
        <dbReference type="PIRNR" id="PIRNR000767"/>
    </source>
</evidence>
<keyword evidence="3 6" id="KW-0731">Sigma factor</keyword>
<dbReference type="Pfam" id="PF04542">
    <property type="entry name" value="Sigma70_r2"/>
    <property type="match status" value="1"/>
</dbReference>
<dbReference type="InterPro" id="IPR013325">
    <property type="entry name" value="RNA_pol_sigma_r2"/>
</dbReference>
<dbReference type="InterPro" id="IPR007627">
    <property type="entry name" value="RNA_pol_sigma70_r2"/>
</dbReference>
<dbReference type="GO" id="GO:0000976">
    <property type="term" value="F:transcription cis-regulatory region binding"/>
    <property type="evidence" value="ECO:0000318"/>
    <property type="project" value="GO_Central"/>
</dbReference>
<dbReference type="GO" id="GO:0009507">
    <property type="term" value="C:chloroplast"/>
    <property type="evidence" value="ECO:0000318"/>
    <property type="project" value="GO_Central"/>
</dbReference>
<dbReference type="GO" id="GO:0016987">
    <property type="term" value="F:sigma factor activity"/>
    <property type="evidence" value="ECO:0000318"/>
    <property type="project" value="GO_Central"/>
</dbReference>
<feature type="domain" description="RNA polymerase sigma-70" evidence="9">
    <location>
        <begin position="520"/>
        <end position="546"/>
    </location>
</feature>